<keyword evidence="3" id="KW-1185">Reference proteome</keyword>
<dbReference type="PANTHER" id="PTHR23302">
    <property type="entry name" value="TRANSMEMBRANE CHANNEL-RELATED"/>
    <property type="match status" value="1"/>
</dbReference>
<keyword evidence="2" id="KW-1133">Transmembrane helix</keyword>
<feature type="region of interest" description="Disordered" evidence="1">
    <location>
        <begin position="527"/>
        <end position="546"/>
    </location>
</feature>
<evidence type="ECO:0000313" key="4">
    <source>
        <dbReference type="WBParaSite" id="EEL_0000139201-mRNA-1"/>
    </source>
</evidence>
<feature type="compositionally biased region" description="Basic and acidic residues" evidence="1">
    <location>
        <begin position="431"/>
        <end position="444"/>
    </location>
</feature>
<keyword evidence="2" id="KW-0472">Membrane</keyword>
<proteinExistence type="predicted"/>
<feature type="compositionally biased region" description="Polar residues" evidence="1">
    <location>
        <begin position="643"/>
        <end position="664"/>
    </location>
</feature>
<protein>
    <submittedName>
        <fullName evidence="4">Ion_trans domain-containing protein</fullName>
    </submittedName>
</protein>
<dbReference type="PANTHER" id="PTHR23302:SF65">
    <property type="entry name" value="TRANSMEMBRANE CHANNEL-LIKE PROTEIN 2"/>
    <property type="match status" value="1"/>
</dbReference>
<sequence length="671" mass="76814">MLFLCTLPVGYVIASKKPSKICGPFGSQERFYSIIVQLLDRNLTKGLVDAIRYMISPGIVIPVLLLLLLTIYFLFALVRGLREANTDLTKQLLHERTEEKKRIFELAGGKKRLAAENHEAIRSTLHTIKSSGDTNGVKKISNNTDDESSPDRLYKRGSKDLRSYVPSLKSVSEAEHSESDEEEPEQKLKQQHEYGEKSELVEAKRGWKQKILTWLGLRKKSNRERKFGRRYGQKDVEAGNGSFISDKKSNKSATSDDQRSMISITESCLHSSPSSEKLIGEDEHERKSDRNVSFKNNMKQDQKRMLSQQTSDLYETSLKKTTPLLEDTNDDDGLLLQLSHHHQQQRENHISFVNDDSFHKPEKKIENRKYNSSDLSDPRFSYADPYSSYANAMMSPLIEMQMLSPAIYSENDTEVTDEFDKDTRATQYPKDSNRKNKHEKMNHEEDMYGKSKLDVRQKAKQGEVIRELKSNDIIVHPEIHIPAVTSETNAKHKNETNEANRSLAMNKDSSQIKLGRVEARVFLREAKPKSHHSKVSERPQITSDSESRMIVTGEDPRLYYTDSECVTSHGKHLQRHKKPVHYAMPYYSRMSNPQEAVETDVLLQQFLMRVNVSESRSGVPLDRSPLHQSSPSSSSRYPAHEAQSATNTHTLNQRQLPPSETNRIQCKHTLV</sequence>
<feature type="compositionally biased region" description="Basic and acidic residues" evidence="1">
    <location>
        <begin position="245"/>
        <end position="259"/>
    </location>
</feature>
<feature type="region of interest" description="Disordered" evidence="1">
    <location>
        <begin position="419"/>
        <end position="444"/>
    </location>
</feature>
<organism evidence="3 4">
    <name type="scientific">Elaeophora elaphi</name>
    <dbReference type="NCBI Taxonomy" id="1147741"/>
    <lineage>
        <taxon>Eukaryota</taxon>
        <taxon>Metazoa</taxon>
        <taxon>Ecdysozoa</taxon>
        <taxon>Nematoda</taxon>
        <taxon>Chromadorea</taxon>
        <taxon>Rhabditida</taxon>
        <taxon>Spirurina</taxon>
        <taxon>Spiruromorpha</taxon>
        <taxon>Filarioidea</taxon>
        <taxon>Onchocercidae</taxon>
        <taxon>Elaeophora</taxon>
    </lineage>
</organism>
<feature type="compositionally biased region" description="Polar residues" evidence="1">
    <location>
        <begin position="260"/>
        <end position="275"/>
    </location>
</feature>
<accession>A0A0R3RIT4</accession>
<evidence type="ECO:0000313" key="3">
    <source>
        <dbReference type="Proteomes" id="UP000050640"/>
    </source>
</evidence>
<reference evidence="4" key="1">
    <citation type="submission" date="2017-02" db="UniProtKB">
        <authorList>
            <consortium name="WormBaseParasite"/>
        </authorList>
    </citation>
    <scope>IDENTIFICATION</scope>
</reference>
<dbReference type="GO" id="GO:0008381">
    <property type="term" value="F:mechanosensitive monoatomic ion channel activity"/>
    <property type="evidence" value="ECO:0007669"/>
    <property type="project" value="TreeGrafter"/>
</dbReference>
<name>A0A0R3RIT4_9BILA</name>
<evidence type="ECO:0000256" key="1">
    <source>
        <dbReference type="SAM" id="MobiDB-lite"/>
    </source>
</evidence>
<dbReference type="Proteomes" id="UP000050640">
    <property type="component" value="Unplaced"/>
</dbReference>
<feature type="region of interest" description="Disordered" evidence="1">
    <location>
        <begin position="132"/>
        <end position="156"/>
    </location>
</feature>
<dbReference type="AlphaFoldDB" id="A0A0R3RIT4"/>
<dbReference type="InterPro" id="IPR038900">
    <property type="entry name" value="TMC"/>
</dbReference>
<feature type="region of interest" description="Disordered" evidence="1">
    <location>
        <begin position="225"/>
        <end position="310"/>
    </location>
</feature>
<feature type="region of interest" description="Disordered" evidence="1">
    <location>
        <begin position="340"/>
        <end position="360"/>
    </location>
</feature>
<dbReference type="GO" id="GO:0005886">
    <property type="term" value="C:plasma membrane"/>
    <property type="evidence" value="ECO:0007669"/>
    <property type="project" value="InterPro"/>
</dbReference>
<feature type="region of interest" description="Disordered" evidence="1">
    <location>
        <begin position="168"/>
        <end position="195"/>
    </location>
</feature>
<feature type="region of interest" description="Disordered" evidence="1">
    <location>
        <begin position="614"/>
        <end position="671"/>
    </location>
</feature>
<feature type="transmembrane region" description="Helical" evidence="2">
    <location>
        <begin position="50"/>
        <end position="75"/>
    </location>
</feature>
<feature type="compositionally biased region" description="Basic and acidic residues" evidence="1">
    <location>
        <begin position="278"/>
        <end position="304"/>
    </location>
</feature>
<dbReference type="WBParaSite" id="EEL_0000139201-mRNA-1">
    <property type="protein sequence ID" value="EEL_0000139201-mRNA-1"/>
    <property type="gene ID" value="EEL_0000139201"/>
</dbReference>
<dbReference type="STRING" id="1147741.A0A0R3RIT4"/>
<keyword evidence="2" id="KW-0812">Transmembrane</keyword>
<evidence type="ECO:0000256" key="2">
    <source>
        <dbReference type="SAM" id="Phobius"/>
    </source>
</evidence>
<feature type="compositionally biased region" description="Basic and acidic residues" evidence="1">
    <location>
        <begin position="185"/>
        <end position="195"/>
    </location>
</feature>